<organism evidence="4 5">
    <name type="scientific">Colletotrichum sojae</name>
    <dbReference type="NCBI Taxonomy" id="2175907"/>
    <lineage>
        <taxon>Eukaryota</taxon>
        <taxon>Fungi</taxon>
        <taxon>Dikarya</taxon>
        <taxon>Ascomycota</taxon>
        <taxon>Pezizomycotina</taxon>
        <taxon>Sordariomycetes</taxon>
        <taxon>Hypocreomycetidae</taxon>
        <taxon>Glomerellales</taxon>
        <taxon>Glomerellaceae</taxon>
        <taxon>Colletotrichum</taxon>
        <taxon>Colletotrichum orchidearum species complex</taxon>
    </lineage>
</organism>
<keyword evidence="3" id="KW-0732">Signal</keyword>
<evidence type="ECO:0008006" key="6">
    <source>
        <dbReference type="Google" id="ProtNLM"/>
    </source>
</evidence>
<keyword evidence="2" id="KW-0472">Membrane</keyword>
<evidence type="ECO:0000256" key="2">
    <source>
        <dbReference type="SAM" id="Phobius"/>
    </source>
</evidence>
<keyword evidence="2" id="KW-0812">Transmembrane</keyword>
<dbReference type="Proteomes" id="UP000652219">
    <property type="component" value="Unassembled WGS sequence"/>
</dbReference>
<keyword evidence="2" id="KW-1133">Transmembrane helix</keyword>
<feature type="transmembrane region" description="Helical" evidence="2">
    <location>
        <begin position="155"/>
        <end position="178"/>
    </location>
</feature>
<protein>
    <recommendedName>
        <fullName evidence="6">Mid2 domain-containing protein</fullName>
    </recommendedName>
</protein>
<evidence type="ECO:0000313" key="4">
    <source>
        <dbReference type="EMBL" id="KAF6804187.1"/>
    </source>
</evidence>
<dbReference type="EMBL" id="WIGN01000216">
    <property type="protein sequence ID" value="KAF6804187.1"/>
    <property type="molecule type" value="Genomic_DNA"/>
</dbReference>
<comment type="caution">
    <text evidence="4">The sequence shown here is derived from an EMBL/GenBank/DDBJ whole genome shotgun (WGS) entry which is preliminary data.</text>
</comment>
<feature type="chain" id="PRO_5034157214" description="Mid2 domain-containing protein" evidence="3">
    <location>
        <begin position="23"/>
        <end position="255"/>
    </location>
</feature>
<feature type="signal peptide" evidence="3">
    <location>
        <begin position="1"/>
        <end position="22"/>
    </location>
</feature>
<sequence>MHHRSLVVAFALVIALAQTGLALNQFSIPQASRGKKVFANNQVYEVGKDVTFTWRTEYTTTDLYLWSELQGRINTVSKELKSSNDLQYFTWVVNLDGFPNEAKDFGVFFLALYKAGKDTASATSHYINITQASSTATATSDCAAQQDGGLNAGTVAGIAIGAALGTAMLIGVVGFLMWKRHQSIKRVADQGQYQHQDVTLDQAAMNTADYAPVDYATPVLQQDFIKEPKSPAPAPSAPLAELGSERPSELGSNRG</sequence>
<feature type="region of interest" description="Disordered" evidence="1">
    <location>
        <begin position="222"/>
        <end position="255"/>
    </location>
</feature>
<name>A0A8H6J0K7_9PEZI</name>
<reference evidence="4 5" key="1">
    <citation type="journal article" date="2020" name="Phytopathology">
        <title>Genome Sequence Resources of Colletotrichum truncatum, C. plurivorum, C. musicola, and C. sojae: Four Species Pathogenic to Soybean (Glycine max).</title>
        <authorList>
            <person name="Rogerio F."/>
            <person name="Boufleur T.R."/>
            <person name="Ciampi-Guillardi M."/>
            <person name="Sukno S.A."/>
            <person name="Thon M.R."/>
            <person name="Massola Junior N.S."/>
            <person name="Baroncelli R."/>
        </authorList>
    </citation>
    <scope>NUCLEOTIDE SEQUENCE [LARGE SCALE GENOMIC DNA]</scope>
    <source>
        <strain evidence="4 5">LFN0009</strain>
    </source>
</reference>
<keyword evidence="5" id="KW-1185">Reference proteome</keyword>
<evidence type="ECO:0000313" key="5">
    <source>
        <dbReference type="Proteomes" id="UP000652219"/>
    </source>
</evidence>
<evidence type="ECO:0000256" key="1">
    <source>
        <dbReference type="SAM" id="MobiDB-lite"/>
    </source>
</evidence>
<proteinExistence type="predicted"/>
<evidence type="ECO:0000256" key="3">
    <source>
        <dbReference type="SAM" id="SignalP"/>
    </source>
</evidence>
<gene>
    <name evidence="4" type="ORF">CSOJ01_10385</name>
</gene>
<accession>A0A8H6J0K7</accession>
<dbReference type="AlphaFoldDB" id="A0A8H6J0K7"/>